<dbReference type="InterPro" id="IPR006603">
    <property type="entry name" value="PQ-loop_rpt"/>
</dbReference>
<evidence type="ECO:0000256" key="3">
    <source>
        <dbReference type="ARBA" id="ARBA00022692"/>
    </source>
</evidence>
<protein>
    <submittedName>
        <fullName evidence="8">Mannose-P-dolichol utilization defect 1 protein</fullName>
    </submittedName>
</protein>
<dbReference type="PANTHER" id="PTHR12226:SF2">
    <property type="entry name" value="MANNOSE-P-DOLICHOL UTILIZATION DEFECT 1 PROTEIN"/>
    <property type="match status" value="1"/>
</dbReference>
<dbReference type="AlphaFoldDB" id="K1R7D3"/>
<evidence type="ECO:0000313" key="8">
    <source>
        <dbReference type="EMBL" id="EKC37055.1"/>
    </source>
</evidence>
<dbReference type="SMART" id="SM00679">
    <property type="entry name" value="CTNS"/>
    <property type="match status" value="1"/>
</dbReference>
<keyword evidence="3" id="KW-0812">Transmembrane</keyword>
<dbReference type="GO" id="GO:0016020">
    <property type="term" value="C:membrane"/>
    <property type="evidence" value="ECO:0007669"/>
    <property type="project" value="UniProtKB-SubCell"/>
</dbReference>
<dbReference type="Gene3D" id="1.20.1280.290">
    <property type="match status" value="1"/>
</dbReference>
<evidence type="ECO:0000256" key="7">
    <source>
        <dbReference type="ARBA" id="ARBA00038475"/>
    </source>
</evidence>
<accession>K1R7D3</accession>
<evidence type="ECO:0000256" key="4">
    <source>
        <dbReference type="ARBA" id="ARBA00022737"/>
    </source>
</evidence>
<evidence type="ECO:0000256" key="2">
    <source>
        <dbReference type="ARBA" id="ARBA00022448"/>
    </source>
</evidence>
<proteinExistence type="inferred from homology"/>
<evidence type="ECO:0000256" key="6">
    <source>
        <dbReference type="ARBA" id="ARBA00023136"/>
    </source>
</evidence>
<name>K1R7D3_MAGGI</name>
<comment type="subcellular location">
    <subcellularLocation>
        <location evidence="1">Membrane</location>
        <topology evidence="1">Multi-pass membrane protein</topology>
    </subcellularLocation>
</comment>
<dbReference type="PANTHER" id="PTHR12226">
    <property type="entry name" value="MANNOSE-P-DOLICHOL UTILIZATION DEFECT 1 LEC35 -RELATED"/>
    <property type="match status" value="1"/>
</dbReference>
<keyword evidence="4" id="KW-0677">Repeat</keyword>
<keyword evidence="6" id="KW-0472">Membrane</keyword>
<comment type="similarity">
    <text evidence="7">Belongs to the MPDU1 (TC 2.A.43.3) family.</text>
</comment>
<evidence type="ECO:0000256" key="1">
    <source>
        <dbReference type="ARBA" id="ARBA00004141"/>
    </source>
</evidence>
<organism evidence="8">
    <name type="scientific">Magallana gigas</name>
    <name type="common">Pacific oyster</name>
    <name type="synonym">Crassostrea gigas</name>
    <dbReference type="NCBI Taxonomy" id="29159"/>
    <lineage>
        <taxon>Eukaryota</taxon>
        <taxon>Metazoa</taxon>
        <taxon>Spiralia</taxon>
        <taxon>Lophotrochozoa</taxon>
        <taxon>Mollusca</taxon>
        <taxon>Bivalvia</taxon>
        <taxon>Autobranchia</taxon>
        <taxon>Pteriomorphia</taxon>
        <taxon>Ostreida</taxon>
        <taxon>Ostreoidea</taxon>
        <taxon>Ostreidae</taxon>
        <taxon>Magallana</taxon>
    </lineage>
</organism>
<dbReference type="HOGENOM" id="CLU_2199487_0_0_1"/>
<dbReference type="InParanoid" id="K1R7D3"/>
<dbReference type="EMBL" id="JH816744">
    <property type="protein sequence ID" value="EKC37055.1"/>
    <property type="molecule type" value="Genomic_DNA"/>
</dbReference>
<dbReference type="InterPro" id="IPR016817">
    <property type="entry name" value="MannP-dilichol_defect-1"/>
</dbReference>
<reference evidence="8" key="1">
    <citation type="journal article" date="2012" name="Nature">
        <title>The oyster genome reveals stress adaptation and complexity of shell formation.</title>
        <authorList>
            <person name="Zhang G."/>
            <person name="Fang X."/>
            <person name="Guo X."/>
            <person name="Li L."/>
            <person name="Luo R."/>
            <person name="Xu F."/>
            <person name="Yang P."/>
            <person name="Zhang L."/>
            <person name="Wang X."/>
            <person name="Qi H."/>
            <person name="Xiong Z."/>
            <person name="Que H."/>
            <person name="Xie Y."/>
            <person name="Holland P.W."/>
            <person name="Paps J."/>
            <person name="Zhu Y."/>
            <person name="Wu F."/>
            <person name="Chen Y."/>
            <person name="Wang J."/>
            <person name="Peng C."/>
            <person name="Meng J."/>
            <person name="Yang L."/>
            <person name="Liu J."/>
            <person name="Wen B."/>
            <person name="Zhang N."/>
            <person name="Huang Z."/>
            <person name="Zhu Q."/>
            <person name="Feng Y."/>
            <person name="Mount A."/>
            <person name="Hedgecock D."/>
            <person name="Xu Z."/>
            <person name="Liu Y."/>
            <person name="Domazet-Loso T."/>
            <person name="Du Y."/>
            <person name="Sun X."/>
            <person name="Zhang S."/>
            <person name="Liu B."/>
            <person name="Cheng P."/>
            <person name="Jiang X."/>
            <person name="Li J."/>
            <person name="Fan D."/>
            <person name="Wang W."/>
            <person name="Fu W."/>
            <person name="Wang T."/>
            <person name="Wang B."/>
            <person name="Zhang J."/>
            <person name="Peng Z."/>
            <person name="Li Y."/>
            <person name="Li N."/>
            <person name="Wang J."/>
            <person name="Chen M."/>
            <person name="He Y."/>
            <person name="Tan F."/>
            <person name="Song X."/>
            <person name="Zheng Q."/>
            <person name="Huang R."/>
            <person name="Yang H."/>
            <person name="Du X."/>
            <person name="Chen L."/>
            <person name="Yang M."/>
            <person name="Gaffney P.M."/>
            <person name="Wang S."/>
            <person name="Luo L."/>
            <person name="She Z."/>
            <person name="Ming Y."/>
            <person name="Huang W."/>
            <person name="Zhang S."/>
            <person name="Huang B."/>
            <person name="Zhang Y."/>
            <person name="Qu T."/>
            <person name="Ni P."/>
            <person name="Miao G."/>
            <person name="Wang J."/>
            <person name="Wang Q."/>
            <person name="Steinberg C.E."/>
            <person name="Wang H."/>
            <person name="Li N."/>
            <person name="Qian L."/>
            <person name="Zhang G."/>
            <person name="Li Y."/>
            <person name="Yang H."/>
            <person name="Liu X."/>
            <person name="Wang J."/>
            <person name="Yin Y."/>
            <person name="Wang J."/>
        </authorList>
    </citation>
    <scope>NUCLEOTIDE SEQUENCE [LARGE SCALE GENOMIC DNA]</scope>
    <source>
        <strain evidence="8">05x7-T-G4-1.051#20</strain>
    </source>
</reference>
<gene>
    <name evidence="8" type="ORF">CGI_10000309</name>
</gene>
<keyword evidence="5" id="KW-1133">Transmembrane helix</keyword>
<keyword evidence="2" id="KW-0813">Transport</keyword>
<dbReference type="Pfam" id="PF04193">
    <property type="entry name" value="PQ-loop"/>
    <property type="match status" value="1"/>
</dbReference>
<evidence type="ECO:0000256" key="5">
    <source>
        <dbReference type="ARBA" id="ARBA00022989"/>
    </source>
</evidence>
<sequence length="108" mass="11673">MFHLIFGHWLLANIVFNYVMAAFTDPGHPPRVSNIGICEVQCFNVVLSKALGYGIILGAVLVKLPQIMKIVSAGSGKGISLVAVMCELFAISATTTYGFAMSFPFRCE</sequence>
<dbReference type="GO" id="GO:0009312">
    <property type="term" value="P:oligosaccharide biosynthetic process"/>
    <property type="evidence" value="ECO:0007669"/>
    <property type="project" value="TreeGrafter"/>
</dbReference>